<dbReference type="EMBL" id="CAJVPS010055545">
    <property type="protein sequence ID" value="CAG8775804.1"/>
    <property type="molecule type" value="Genomic_DNA"/>
</dbReference>
<sequence>SQNQPNLPPVQASINPPFSPPPSYGTKEELEEAELEEETLEQLMEEEANKEEKMDNAPKIKIQKDELPQIASLVSPCSIIAVIRDKLANIT</sequence>
<feature type="non-terminal residue" evidence="2">
    <location>
        <position position="1"/>
    </location>
</feature>
<protein>
    <submittedName>
        <fullName evidence="2">2765_t:CDS:1</fullName>
    </submittedName>
</protein>
<accession>A0A9N9JD21</accession>
<evidence type="ECO:0000256" key="1">
    <source>
        <dbReference type="SAM" id="MobiDB-lite"/>
    </source>
</evidence>
<comment type="caution">
    <text evidence="2">The sequence shown here is derived from an EMBL/GenBank/DDBJ whole genome shotgun (WGS) entry which is preliminary data.</text>
</comment>
<feature type="compositionally biased region" description="Acidic residues" evidence="1">
    <location>
        <begin position="29"/>
        <end position="38"/>
    </location>
</feature>
<dbReference type="Proteomes" id="UP000789508">
    <property type="component" value="Unassembled WGS sequence"/>
</dbReference>
<feature type="non-terminal residue" evidence="2">
    <location>
        <position position="91"/>
    </location>
</feature>
<evidence type="ECO:0000313" key="2">
    <source>
        <dbReference type="EMBL" id="CAG8775804.1"/>
    </source>
</evidence>
<gene>
    <name evidence="2" type="ORF">ALEPTO_LOCUS14395</name>
</gene>
<keyword evidence="3" id="KW-1185">Reference proteome</keyword>
<evidence type="ECO:0000313" key="3">
    <source>
        <dbReference type="Proteomes" id="UP000789508"/>
    </source>
</evidence>
<reference evidence="2" key="1">
    <citation type="submission" date="2021-06" db="EMBL/GenBank/DDBJ databases">
        <authorList>
            <person name="Kallberg Y."/>
            <person name="Tangrot J."/>
            <person name="Rosling A."/>
        </authorList>
    </citation>
    <scope>NUCLEOTIDE SEQUENCE</scope>
    <source>
        <strain evidence="2">FL130A</strain>
    </source>
</reference>
<proteinExistence type="predicted"/>
<feature type="region of interest" description="Disordered" evidence="1">
    <location>
        <begin position="1"/>
        <end position="38"/>
    </location>
</feature>
<organism evidence="2 3">
    <name type="scientific">Ambispora leptoticha</name>
    <dbReference type="NCBI Taxonomy" id="144679"/>
    <lineage>
        <taxon>Eukaryota</taxon>
        <taxon>Fungi</taxon>
        <taxon>Fungi incertae sedis</taxon>
        <taxon>Mucoromycota</taxon>
        <taxon>Glomeromycotina</taxon>
        <taxon>Glomeromycetes</taxon>
        <taxon>Archaeosporales</taxon>
        <taxon>Ambisporaceae</taxon>
        <taxon>Ambispora</taxon>
    </lineage>
</organism>
<name>A0A9N9JD21_9GLOM</name>
<dbReference type="AlphaFoldDB" id="A0A9N9JD21"/>